<dbReference type="RefSeq" id="WP_331809088.1">
    <property type="nucleotide sequence ID" value="NZ_JAZHOU010000001.1"/>
</dbReference>
<gene>
    <name evidence="1" type="ORF">V1468_04740</name>
</gene>
<comment type="caution">
    <text evidence="1">The sequence shown here is derived from an EMBL/GenBank/DDBJ whole genome shotgun (WGS) entry which is preliminary data.</text>
</comment>
<evidence type="ECO:0000313" key="2">
    <source>
        <dbReference type="Proteomes" id="UP001356704"/>
    </source>
</evidence>
<accession>A0ABU7W3U1</accession>
<keyword evidence="2" id="KW-1185">Reference proteome</keyword>
<dbReference type="Proteomes" id="UP001356704">
    <property type="component" value="Unassembled WGS sequence"/>
</dbReference>
<organism evidence="1 2">
    <name type="scientific">Winogradskyella poriferorum</name>
    <dbReference type="NCBI Taxonomy" id="307627"/>
    <lineage>
        <taxon>Bacteria</taxon>
        <taxon>Pseudomonadati</taxon>
        <taxon>Bacteroidota</taxon>
        <taxon>Flavobacteriia</taxon>
        <taxon>Flavobacteriales</taxon>
        <taxon>Flavobacteriaceae</taxon>
        <taxon>Winogradskyella</taxon>
    </lineage>
</organism>
<proteinExistence type="predicted"/>
<reference evidence="1 2" key="1">
    <citation type="submission" date="2024-02" db="EMBL/GenBank/DDBJ databases">
        <title>Winogradskyella poriferorum JCM 12885.</title>
        <authorList>
            <person name="Zhang D.-F."/>
            <person name="Fu Z.-Y."/>
        </authorList>
    </citation>
    <scope>NUCLEOTIDE SEQUENCE [LARGE SCALE GENOMIC DNA]</scope>
    <source>
        <strain evidence="1 2">JCM 12885</strain>
    </source>
</reference>
<sequence>MNIFLVNFKTPEITFIVFLKFENITFSFKVGSGRFDLVFISFGLC</sequence>
<dbReference type="EMBL" id="JAZHOU010000001">
    <property type="protein sequence ID" value="MEF3078305.1"/>
    <property type="molecule type" value="Genomic_DNA"/>
</dbReference>
<protein>
    <submittedName>
        <fullName evidence="1">Uncharacterized protein</fullName>
    </submittedName>
</protein>
<evidence type="ECO:0000313" key="1">
    <source>
        <dbReference type="EMBL" id="MEF3078305.1"/>
    </source>
</evidence>
<name>A0ABU7W3U1_9FLAO</name>